<keyword evidence="2" id="KW-1185">Reference proteome</keyword>
<protein>
    <recommendedName>
        <fullName evidence="3">N-acetyltransferase domain-containing protein</fullName>
    </recommendedName>
</protein>
<dbReference type="OrthoDB" id="2970403at2"/>
<name>A0A6G1X5D5_9BACI</name>
<sequence>MIKIVLANDRATVRDFFGEQWDKQSSKDELHKYGRFIEIKGEKKGFYAIVPVLNEKGWLRTLYFTEQLNAGLLMVLIDWIKEDAAQSGYQQLMVYSHNSSTDTLFQTWGFEKMNQNEPLSVDEEGNWWISAVELSRDVDKYC</sequence>
<evidence type="ECO:0008006" key="3">
    <source>
        <dbReference type="Google" id="ProtNLM"/>
    </source>
</evidence>
<reference evidence="1 2" key="1">
    <citation type="submission" date="2019-11" db="EMBL/GenBank/DDBJ databases">
        <authorList>
            <person name="Li J."/>
        </authorList>
    </citation>
    <scope>NUCLEOTIDE SEQUENCE [LARGE SCALE GENOMIC DNA]</scope>
    <source>
        <strain evidence="1 2">J4</strain>
    </source>
</reference>
<evidence type="ECO:0000313" key="2">
    <source>
        <dbReference type="Proteomes" id="UP000480185"/>
    </source>
</evidence>
<dbReference type="Proteomes" id="UP000480185">
    <property type="component" value="Unassembled WGS sequence"/>
</dbReference>
<dbReference type="AlphaFoldDB" id="A0A6G1X5D5"/>
<accession>A0A6G1X5D5</accession>
<evidence type="ECO:0000313" key="1">
    <source>
        <dbReference type="EMBL" id="MRG86213.1"/>
    </source>
</evidence>
<proteinExistence type="predicted"/>
<gene>
    <name evidence="1" type="ORF">GH754_07725</name>
</gene>
<dbReference type="EMBL" id="WJNH01000004">
    <property type="protein sequence ID" value="MRG86213.1"/>
    <property type="molecule type" value="Genomic_DNA"/>
</dbReference>
<comment type="caution">
    <text evidence="1">The sequence shown here is derived from an EMBL/GenBank/DDBJ whole genome shotgun (WGS) entry which is preliminary data.</text>
</comment>
<dbReference type="RefSeq" id="WP_153728140.1">
    <property type="nucleotide sequence ID" value="NZ_WJNH01000004.1"/>
</dbReference>
<organism evidence="1 2">
    <name type="scientific">Salinibacillus xinjiangensis</name>
    <dbReference type="NCBI Taxonomy" id="1229268"/>
    <lineage>
        <taxon>Bacteria</taxon>
        <taxon>Bacillati</taxon>
        <taxon>Bacillota</taxon>
        <taxon>Bacilli</taxon>
        <taxon>Bacillales</taxon>
        <taxon>Bacillaceae</taxon>
        <taxon>Salinibacillus</taxon>
    </lineage>
</organism>